<dbReference type="InterPro" id="IPR050954">
    <property type="entry name" value="ET_IronSulfur_Cluster-Binding"/>
</dbReference>
<name>A0A2T2WSE1_9FIRM</name>
<evidence type="ECO:0000256" key="4">
    <source>
        <dbReference type="ARBA" id="ARBA00023014"/>
    </source>
</evidence>
<dbReference type="GO" id="GO:0051539">
    <property type="term" value="F:4 iron, 4 sulfur cluster binding"/>
    <property type="evidence" value="ECO:0007669"/>
    <property type="project" value="UniProtKB-KW"/>
</dbReference>
<dbReference type="EMBL" id="PXYT01000060">
    <property type="protein sequence ID" value="PSR25113.1"/>
    <property type="molecule type" value="Genomic_DNA"/>
</dbReference>
<dbReference type="Proteomes" id="UP000242699">
    <property type="component" value="Unassembled WGS sequence"/>
</dbReference>
<organism evidence="6 7">
    <name type="scientific">Sulfobacillus benefaciens</name>
    <dbReference type="NCBI Taxonomy" id="453960"/>
    <lineage>
        <taxon>Bacteria</taxon>
        <taxon>Bacillati</taxon>
        <taxon>Bacillota</taxon>
        <taxon>Clostridia</taxon>
        <taxon>Eubacteriales</taxon>
        <taxon>Clostridiales Family XVII. Incertae Sedis</taxon>
        <taxon>Sulfobacillus</taxon>
    </lineage>
</organism>
<dbReference type="PANTHER" id="PTHR43177">
    <property type="entry name" value="PROTEIN NRFC"/>
    <property type="match status" value="1"/>
</dbReference>
<dbReference type="Pfam" id="PF12837">
    <property type="entry name" value="Fer4_6"/>
    <property type="match status" value="1"/>
</dbReference>
<accession>A0A2T2WSE1</accession>
<dbReference type="GO" id="GO:0046872">
    <property type="term" value="F:metal ion binding"/>
    <property type="evidence" value="ECO:0007669"/>
    <property type="project" value="UniProtKB-KW"/>
</dbReference>
<protein>
    <submittedName>
        <fullName evidence="6">Ferredoxin</fullName>
    </submittedName>
</protein>
<dbReference type="PROSITE" id="PS51379">
    <property type="entry name" value="4FE4S_FER_2"/>
    <property type="match status" value="2"/>
</dbReference>
<evidence type="ECO:0000256" key="1">
    <source>
        <dbReference type="ARBA" id="ARBA00022485"/>
    </source>
</evidence>
<feature type="domain" description="4Fe-4S ferredoxin-type" evidence="5">
    <location>
        <begin position="11"/>
        <end position="40"/>
    </location>
</feature>
<evidence type="ECO:0000256" key="3">
    <source>
        <dbReference type="ARBA" id="ARBA00023004"/>
    </source>
</evidence>
<gene>
    <name evidence="6" type="ORF">C7B43_17610</name>
</gene>
<evidence type="ECO:0000259" key="5">
    <source>
        <dbReference type="PROSITE" id="PS51379"/>
    </source>
</evidence>
<feature type="domain" description="4Fe-4S ferredoxin-type" evidence="5">
    <location>
        <begin position="83"/>
        <end position="112"/>
    </location>
</feature>
<comment type="caution">
    <text evidence="6">The sequence shown here is derived from an EMBL/GenBank/DDBJ whole genome shotgun (WGS) entry which is preliminary data.</text>
</comment>
<sequence>MEMGPMGSQGRDIVVDPSRCDGCGDCIESCREAVSSQHKKTDALSRIWIHDINDKRYPMVCHNCEQAPCVSACMTGCRHRMGEFVTTDYERCVGCSMCIMCCPFGAIQLVQEERLAMKCDGCLSYETAPCVKACKTGALRHVGFVEASFENRKLRASSLALARLYKAGGDG</sequence>
<keyword evidence="4" id="KW-0411">Iron-sulfur</keyword>
<dbReference type="PANTHER" id="PTHR43177:SF3">
    <property type="entry name" value="PROTEIN NRFC HOMOLOG"/>
    <property type="match status" value="1"/>
</dbReference>
<evidence type="ECO:0000313" key="6">
    <source>
        <dbReference type="EMBL" id="PSR25113.1"/>
    </source>
</evidence>
<dbReference type="InterPro" id="IPR017896">
    <property type="entry name" value="4Fe4S_Fe-S-bd"/>
</dbReference>
<evidence type="ECO:0000313" key="7">
    <source>
        <dbReference type="Proteomes" id="UP000242699"/>
    </source>
</evidence>
<keyword evidence="3" id="KW-0408">Iron</keyword>
<keyword evidence="2" id="KW-0479">Metal-binding</keyword>
<dbReference type="AlphaFoldDB" id="A0A2T2WSE1"/>
<proteinExistence type="predicted"/>
<dbReference type="Gene3D" id="3.30.70.20">
    <property type="match status" value="2"/>
</dbReference>
<evidence type="ECO:0000256" key="2">
    <source>
        <dbReference type="ARBA" id="ARBA00022723"/>
    </source>
</evidence>
<dbReference type="SUPFAM" id="SSF54862">
    <property type="entry name" value="4Fe-4S ferredoxins"/>
    <property type="match status" value="1"/>
</dbReference>
<reference evidence="6 7" key="1">
    <citation type="journal article" date="2014" name="BMC Genomics">
        <title>Comparison of environmental and isolate Sulfobacillus genomes reveals diverse carbon, sulfur, nitrogen, and hydrogen metabolisms.</title>
        <authorList>
            <person name="Justice N.B."/>
            <person name="Norman A."/>
            <person name="Brown C.T."/>
            <person name="Singh A."/>
            <person name="Thomas B.C."/>
            <person name="Banfield J.F."/>
        </authorList>
    </citation>
    <scope>NUCLEOTIDE SEQUENCE [LARGE SCALE GENOMIC DNA]</scope>
    <source>
        <strain evidence="6">AMDSBA1</strain>
    </source>
</reference>
<dbReference type="Pfam" id="PF13247">
    <property type="entry name" value="Fer4_11"/>
    <property type="match status" value="1"/>
</dbReference>
<keyword evidence="1" id="KW-0004">4Fe-4S</keyword>